<evidence type="ECO:0000256" key="2">
    <source>
        <dbReference type="SAM" id="Phobius"/>
    </source>
</evidence>
<sequence length="449" mass="49350">MDRDSSNTQSREPAAEEWGRLYVTRKCIGAATCRNFAPELLGEVAPTHAERDDGDKQPSGPSVLPGSHDPGAFTGVLRQPRNKEEYLAARTAAAACPFSAIRLERPSARIPPGELGSPWRDWPRRLEDNVWVLGHPSAENAGALAYFIELPGGGLLVDVPKPSEELFLWLEQQGGVRWLFLTHRDHVQHHADFAKRFPGCRRVMGAADVNPKGGGYAAATGDVEFKLGSGPGPMTLEGTPIAEDALAEAELAVLPQPGHTPGSLCLVYRGRFLFTGDHLGYSRRLGHIAGYRLQCWEDWERQCASVRRLKEWADAGRLRFAWLLPGHGDWHCFEDASGPASASAALARGLEWMERQPPGRLPASRFVLLLMSRMNPRSGFARFVRAIGGEGNDAWLLPRATRRYVNDYDPARTRTAIRRVQALAVASLALVVSLIWIGAHVVSSLLARQ</sequence>
<dbReference type="RefSeq" id="WP_395812249.1">
    <property type="nucleotide sequence ID" value="NZ_CP043494.1"/>
</dbReference>
<dbReference type="SUPFAM" id="SSF56281">
    <property type="entry name" value="Metallo-hydrolase/oxidoreductase"/>
    <property type="match status" value="1"/>
</dbReference>
<evidence type="ECO:0000256" key="1">
    <source>
        <dbReference type="SAM" id="MobiDB-lite"/>
    </source>
</evidence>
<dbReference type="Proteomes" id="UP001611383">
    <property type="component" value="Chromosome"/>
</dbReference>
<reference evidence="4 5" key="1">
    <citation type="submission" date="2019-08" db="EMBL/GenBank/DDBJ databases">
        <title>Archangium and Cystobacter genomes.</title>
        <authorList>
            <person name="Chen I.-C.K."/>
            <person name="Wielgoss S."/>
        </authorList>
    </citation>
    <scope>NUCLEOTIDE SEQUENCE [LARGE SCALE GENOMIC DNA]</scope>
    <source>
        <strain evidence="4 5">Cbm 6</strain>
    </source>
</reference>
<dbReference type="SMART" id="SM00849">
    <property type="entry name" value="Lactamase_B"/>
    <property type="match status" value="1"/>
</dbReference>
<evidence type="ECO:0000313" key="4">
    <source>
        <dbReference type="EMBL" id="WNG51948.1"/>
    </source>
</evidence>
<dbReference type="PANTHER" id="PTHR42773">
    <property type="entry name" value="METALLO-BETA-LACTAMASE-RELATED"/>
    <property type="match status" value="1"/>
</dbReference>
<dbReference type="InterPro" id="IPR036866">
    <property type="entry name" value="RibonucZ/Hydroxyglut_hydro"/>
</dbReference>
<evidence type="ECO:0000313" key="5">
    <source>
        <dbReference type="Proteomes" id="UP001611383"/>
    </source>
</evidence>
<evidence type="ECO:0000259" key="3">
    <source>
        <dbReference type="SMART" id="SM00849"/>
    </source>
</evidence>
<keyword evidence="2" id="KW-0472">Membrane</keyword>
<feature type="domain" description="Metallo-beta-lactamase" evidence="3">
    <location>
        <begin position="142"/>
        <end position="327"/>
    </location>
</feature>
<name>A0ABY9X974_9BACT</name>
<protein>
    <submittedName>
        <fullName evidence="4">MBL fold metallo-hydrolase</fullName>
    </submittedName>
</protein>
<accession>A0ABY9X974</accession>
<feature type="transmembrane region" description="Helical" evidence="2">
    <location>
        <begin position="422"/>
        <end position="447"/>
    </location>
</feature>
<dbReference type="Gene3D" id="3.60.15.10">
    <property type="entry name" value="Ribonuclease Z/Hydroxyacylglutathione hydrolase-like"/>
    <property type="match status" value="1"/>
</dbReference>
<dbReference type="PANTHER" id="PTHR42773:SF1">
    <property type="entry name" value="METALLO-BETA-LACTAMASE FAMILY PROTEIN"/>
    <property type="match status" value="1"/>
</dbReference>
<keyword evidence="2" id="KW-0812">Transmembrane</keyword>
<dbReference type="InterPro" id="IPR001279">
    <property type="entry name" value="Metallo-B-lactamas"/>
</dbReference>
<organism evidence="4 5">
    <name type="scientific">Archangium minus</name>
    <dbReference type="NCBI Taxonomy" id="83450"/>
    <lineage>
        <taxon>Bacteria</taxon>
        <taxon>Pseudomonadati</taxon>
        <taxon>Myxococcota</taxon>
        <taxon>Myxococcia</taxon>
        <taxon>Myxococcales</taxon>
        <taxon>Cystobacterineae</taxon>
        <taxon>Archangiaceae</taxon>
        <taxon>Archangium</taxon>
    </lineage>
</organism>
<gene>
    <name evidence="4" type="ORF">F0U60_53460</name>
</gene>
<feature type="region of interest" description="Disordered" evidence="1">
    <location>
        <begin position="48"/>
        <end position="72"/>
    </location>
</feature>
<keyword evidence="2" id="KW-1133">Transmembrane helix</keyword>
<proteinExistence type="predicted"/>
<keyword evidence="5" id="KW-1185">Reference proteome</keyword>
<dbReference type="EMBL" id="CP043494">
    <property type="protein sequence ID" value="WNG51948.1"/>
    <property type="molecule type" value="Genomic_DNA"/>
</dbReference>